<dbReference type="EMBL" id="LR797464">
    <property type="protein sequence ID" value="CAB4218560.1"/>
    <property type="molecule type" value="Genomic_DNA"/>
</dbReference>
<dbReference type="EMBL" id="LR797098">
    <property type="protein sequence ID" value="CAB4186631.1"/>
    <property type="molecule type" value="Genomic_DNA"/>
</dbReference>
<gene>
    <name evidence="1" type="ORF">UFOVP1150_37</name>
    <name evidence="2" type="ORF">UFOVP1329_12</name>
    <name evidence="3" type="ORF">UFOVP1595_24</name>
</gene>
<dbReference type="EMBL" id="LR797282">
    <property type="protein sequence ID" value="CAB4198986.1"/>
    <property type="molecule type" value="Genomic_DNA"/>
</dbReference>
<evidence type="ECO:0000313" key="1">
    <source>
        <dbReference type="EMBL" id="CAB4186631.1"/>
    </source>
</evidence>
<name>A0A6J5QZ26_9CAUD</name>
<reference evidence="1" key="1">
    <citation type="submission" date="2020-05" db="EMBL/GenBank/DDBJ databases">
        <authorList>
            <person name="Chiriac C."/>
            <person name="Salcher M."/>
            <person name="Ghai R."/>
            <person name="Kavagutti S V."/>
        </authorList>
    </citation>
    <scope>NUCLEOTIDE SEQUENCE</scope>
</reference>
<proteinExistence type="predicted"/>
<sequence length="242" mass="26300">MDPVTLGIVSLVVSAVGTGLNYFSSQNAAANQDRLAEQNARMQSQAIMQQMESTRMNTLIQTSIASNEKATMDRNATVLEQQAAVNTQAGNEAGKRTREDYARLMAAHRSQASFSGVVDSTGSSVFQEMQIASESQRALDENTYQTEQQRRGLFREADNQRADGTKAELEIFGAQARGGAARLASMNALTQSQFDLQATKANSTAMRRQGFADLLQNSGNLFGSGYNMAQKTPGNSFFRSKL</sequence>
<evidence type="ECO:0000313" key="3">
    <source>
        <dbReference type="EMBL" id="CAB4218560.1"/>
    </source>
</evidence>
<protein>
    <submittedName>
        <fullName evidence="1">Uncharacterized protein</fullName>
    </submittedName>
</protein>
<organism evidence="1">
    <name type="scientific">uncultured Caudovirales phage</name>
    <dbReference type="NCBI Taxonomy" id="2100421"/>
    <lineage>
        <taxon>Viruses</taxon>
        <taxon>Duplodnaviria</taxon>
        <taxon>Heunggongvirae</taxon>
        <taxon>Uroviricota</taxon>
        <taxon>Caudoviricetes</taxon>
        <taxon>Peduoviridae</taxon>
        <taxon>Maltschvirus</taxon>
        <taxon>Maltschvirus maltsch</taxon>
    </lineage>
</organism>
<accession>A0A6J5QZ26</accession>
<evidence type="ECO:0000313" key="2">
    <source>
        <dbReference type="EMBL" id="CAB4198986.1"/>
    </source>
</evidence>